<evidence type="ECO:0000256" key="7">
    <source>
        <dbReference type="ARBA" id="ARBA00023004"/>
    </source>
</evidence>
<evidence type="ECO:0000256" key="4">
    <source>
        <dbReference type="ARBA" id="ARBA00022617"/>
    </source>
</evidence>
<evidence type="ECO:0000256" key="3">
    <source>
        <dbReference type="ARBA" id="ARBA00010617"/>
    </source>
</evidence>
<dbReference type="PRINTS" id="PR00463">
    <property type="entry name" value="EP450I"/>
</dbReference>
<organism evidence="11 12">
    <name type="scientific">Russula ochroleuca</name>
    <dbReference type="NCBI Taxonomy" id="152965"/>
    <lineage>
        <taxon>Eukaryota</taxon>
        <taxon>Fungi</taxon>
        <taxon>Dikarya</taxon>
        <taxon>Basidiomycota</taxon>
        <taxon>Agaricomycotina</taxon>
        <taxon>Agaricomycetes</taxon>
        <taxon>Russulales</taxon>
        <taxon>Russulaceae</taxon>
        <taxon>Russula</taxon>
    </lineage>
</organism>
<evidence type="ECO:0000256" key="8">
    <source>
        <dbReference type="ARBA" id="ARBA00023033"/>
    </source>
</evidence>
<keyword evidence="4 9" id="KW-0349">Heme</keyword>
<comment type="similarity">
    <text evidence="3 10">Belongs to the cytochrome P450 family.</text>
</comment>
<feature type="binding site" description="axial binding residue" evidence="9">
    <location>
        <position position="162"/>
    </location>
    <ligand>
        <name>heme</name>
        <dbReference type="ChEBI" id="CHEBI:30413"/>
    </ligand>
    <ligandPart>
        <name>Fe</name>
        <dbReference type="ChEBI" id="CHEBI:18248"/>
    </ligandPart>
</feature>
<keyword evidence="12" id="KW-1185">Reference proteome</keyword>
<evidence type="ECO:0000256" key="10">
    <source>
        <dbReference type="RuleBase" id="RU000461"/>
    </source>
</evidence>
<dbReference type="PRINTS" id="PR00385">
    <property type="entry name" value="P450"/>
</dbReference>
<dbReference type="InterPro" id="IPR001128">
    <property type="entry name" value="Cyt_P450"/>
</dbReference>
<dbReference type="GO" id="GO:0004497">
    <property type="term" value="F:monooxygenase activity"/>
    <property type="evidence" value="ECO:0007669"/>
    <property type="project" value="UniProtKB-KW"/>
</dbReference>
<dbReference type="InterPro" id="IPR017972">
    <property type="entry name" value="Cyt_P450_CS"/>
</dbReference>
<evidence type="ECO:0000256" key="2">
    <source>
        <dbReference type="ARBA" id="ARBA00005179"/>
    </source>
</evidence>
<dbReference type="EMBL" id="WHVB01000004">
    <property type="protein sequence ID" value="KAF8483981.1"/>
    <property type="molecule type" value="Genomic_DNA"/>
</dbReference>
<dbReference type="Proteomes" id="UP000759537">
    <property type="component" value="Unassembled WGS sequence"/>
</dbReference>
<evidence type="ECO:0000256" key="9">
    <source>
        <dbReference type="PIRSR" id="PIRSR602401-1"/>
    </source>
</evidence>
<reference evidence="11" key="1">
    <citation type="submission" date="2019-10" db="EMBL/GenBank/DDBJ databases">
        <authorList>
            <consortium name="DOE Joint Genome Institute"/>
            <person name="Kuo A."/>
            <person name="Miyauchi S."/>
            <person name="Kiss E."/>
            <person name="Drula E."/>
            <person name="Kohler A."/>
            <person name="Sanchez-Garcia M."/>
            <person name="Andreopoulos B."/>
            <person name="Barry K.W."/>
            <person name="Bonito G."/>
            <person name="Buee M."/>
            <person name="Carver A."/>
            <person name="Chen C."/>
            <person name="Cichocki N."/>
            <person name="Clum A."/>
            <person name="Culley D."/>
            <person name="Crous P.W."/>
            <person name="Fauchery L."/>
            <person name="Girlanda M."/>
            <person name="Hayes R."/>
            <person name="Keri Z."/>
            <person name="LaButti K."/>
            <person name="Lipzen A."/>
            <person name="Lombard V."/>
            <person name="Magnuson J."/>
            <person name="Maillard F."/>
            <person name="Morin E."/>
            <person name="Murat C."/>
            <person name="Nolan M."/>
            <person name="Ohm R."/>
            <person name="Pangilinan J."/>
            <person name="Pereira M."/>
            <person name="Perotto S."/>
            <person name="Peter M."/>
            <person name="Riley R."/>
            <person name="Sitrit Y."/>
            <person name="Stielow B."/>
            <person name="Szollosi G."/>
            <person name="Zifcakova L."/>
            <person name="Stursova M."/>
            <person name="Spatafora J.W."/>
            <person name="Tedersoo L."/>
            <person name="Vaario L.-M."/>
            <person name="Yamada A."/>
            <person name="Yan M."/>
            <person name="Wang P."/>
            <person name="Xu J."/>
            <person name="Bruns T."/>
            <person name="Baldrian P."/>
            <person name="Vilgalys R."/>
            <person name="Henrissat B."/>
            <person name="Grigoriev I.V."/>
            <person name="Hibbett D."/>
            <person name="Nagy L.G."/>
            <person name="Martin F.M."/>
        </authorList>
    </citation>
    <scope>NUCLEOTIDE SEQUENCE</scope>
    <source>
        <strain evidence="11">Prilba</strain>
    </source>
</reference>
<dbReference type="InterPro" id="IPR050364">
    <property type="entry name" value="Cytochrome_P450_fung"/>
</dbReference>
<name>A0A9P5TCD4_9AGAM</name>
<dbReference type="InterPro" id="IPR036396">
    <property type="entry name" value="Cyt_P450_sf"/>
</dbReference>
<dbReference type="AlphaFoldDB" id="A0A9P5TCD4"/>
<comment type="pathway">
    <text evidence="2">Secondary metabolite biosynthesis.</text>
</comment>
<keyword evidence="5 9" id="KW-0479">Metal-binding</keyword>
<dbReference type="PANTHER" id="PTHR46300">
    <property type="entry name" value="P450, PUTATIVE (EUROFUNG)-RELATED-RELATED"/>
    <property type="match status" value="1"/>
</dbReference>
<protein>
    <submittedName>
        <fullName evidence="11">Cytochrome P450</fullName>
    </submittedName>
</protein>
<accession>A0A9P5TCD4</accession>
<dbReference type="GO" id="GO:0016705">
    <property type="term" value="F:oxidoreductase activity, acting on paired donors, with incorporation or reduction of molecular oxygen"/>
    <property type="evidence" value="ECO:0007669"/>
    <property type="project" value="InterPro"/>
</dbReference>
<dbReference type="GO" id="GO:0020037">
    <property type="term" value="F:heme binding"/>
    <property type="evidence" value="ECO:0007669"/>
    <property type="project" value="InterPro"/>
</dbReference>
<sequence>MELQRIHWREEVVRVTMGSIYQAGAETTVSSMSFLFLALVLFPGVQRRAQAELDVVVGRYRLPSFDDRPRLPYMEALCKELLRWQMAVPLGFSRVSSTDDVCKGFFIPRGTKIIPNPWAILHDPEIYPDPEEFKPERFLDEDGSVRDDPTLSLVFGIGKRICPGRHLVDATIFIVASSVLSVFSVMKAKDENGHGIPVKLAVTTKQGFIVHPEKFDCSIVPRDKVAEGLISANALS</sequence>
<dbReference type="GO" id="GO:0005506">
    <property type="term" value="F:iron ion binding"/>
    <property type="evidence" value="ECO:0007669"/>
    <property type="project" value="InterPro"/>
</dbReference>
<gene>
    <name evidence="11" type="ORF">DFH94DRAFT_333394</name>
</gene>
<dbReference type="SUPFAM" id="SSF48264">
    <property type="entry name" value="Cytochrome P450"/>
    <property type="match status" value="1"/>
</dbReference>
<dbReference type="PROSITE" id="PS00086">
    <property type="entry name" value="CYTOCHROME_P450"/>
    <property type="match status" value="1"/>
</dbReference>
<reference evidence="11" key="2">
    <citation type="journal article" date="2020" name="Nat. Commun.">
        <title>Large-scale genome sequencing of mycorrhizal fungi provides insights into the early evolution of symbiotic traits.</title>
        <authorList>
            <person name="Miyauchi S."/>
            <person name="Kiss E."/>
            <person name="Kuo A."/>
            <person name="Drula E."/>
            <person name="Kohler A."/>
            <person name="Sanchez-Garcia M."/>
            <person name="Morin E."/>
            <person name="Andreopoulos B."/>
            <person name="Barry K.W."/>
            <person name="Bonito G."/>
            <person name="Buee M."/>
            <person name="Carver A."/>
            <person name="Chen C."/>
            <person name="Cichocki N."/>
            <person name="Clum A."/>
            <person name="Culley D."/>
            <person name="Crous P.W."/>
            <person name="Fauchery L."/>
            <person name="Girlanda M."/>
            <person name="Hayes R.D."/>
            <person name="Keri Z."/>
            <person name="LaButti K."/>
            <person name="Lipzen A."/>
            <person name="Lombard V."/>
            <person name="Magnuson J."/>
            <person name="Maillard F."/>
            <person name="Murat C."/>
            <person name="Nolan M."/>
            <person name="Ohm R.A."/>
            <person name="Pangilinan J."/>
            <person name="Pereira M.F."/>
            <person name="Perotto S."/>
            <person name="Peter M."/>
            <person name="Pfister S."/>
            <person name="Riley R."/>
            <person name="Sitrit Y."/>
            <person name="Stielow J.B."/>
            <person name="Szollosi G."/>
            <person name="Zifcakova L."/>
            <person name="Stursova M."/>
            <person name="Spatafora J.W."/>
            <person name="Tedersoo L."/>
            <person name="Vaario L.M."/>
            <person name="Yamada A."/>
            <person name="Yan M."/>
            <person name="Wang P."/>
            <person name="Xu J."/>
            <person name="Bruns T."/>
            <person name="Baldrian P."/>
            <person name="Vilgalys R."/>
            <person name="Dunand C."/>
            <person name="Henrissat B."/>
            <person name="Grigoriev I.V."/>
            <person name="Hibbett D."/>
            <person name="Nagy L.G."/>
            <person name="Martin F.M."/>
        </authorList>
    </citation>
    <scope>NUCLEOTIDE SEQUENCE</scope>
    <source>
        <strain evidence="11">Prilba</strain>
    </source>
</reference>
<proteinExistence type="inferred from homology"/>
<evidence type="ECO:0000256" key="6">
    <source>
        <dbReference type="ARBA" id="ARBA00023002"/>
    </source>
</evidence>
<dbReference type="Gene3D" id="1.10.630.10">
    <property type="entry name" value="Cytochrome P450"/>
    <property type="match status" value="1"/>
</dbReference>
<dbReference type="InterPro" id="IPR002401">
    <property type="entry name" value="Cyt_P450_E_grp-I"/>
</dbReference>
<comment type="cofactor">
    <cofactor evidence="1 9">
        <name>heme</name>
        <dbReference type="ChEBI" id="CHEBI:30413"/>
    </cofactor>
</comment>
<evidence type="ECO:0000313" key="12">
    <source>
        <dbReference type="Proteomes" id="UP000759537"/>
    </source>
</evidence>
<evidence type="ECO:0000256" key="5">
    <source>
        <dbReference type="ARBA" id="ARBA00022723"/>
    </source>
</evidence>
<dbReference type="PANTHER" id="PTHR46300:SF7">
    <property type="entry name" value="P450, PUTATIVE (EUROFUNG)-RELATED"/>
    <property type="match status" value="1"/>
</dbReference>
<keyword evidence="8 10" id="KW-0503">Monooxygenase</keyword>
<comment type="caution">
    <text evidence="11">The sequence shown here is derived from an EMBL/GenBank/DDBJ whole genome shotgun (WGS) entry which is preliminary data.</text>
</comment>
<evidence type="ECO:0000313" key="11">
    <source>
        <dbReference type="EMBL" id="KAF8483981.1"/>
    </source>
</evidence>
<dbReference type="OrthoDB" id="3934656at2759"/>
<dbReference type="Pfam" id="PF00067">
    <property type="entry name" value="p450"/>
    <property type="match status" value="1"/>
</dbReference>
<keyword evidence="7 9" id="KW-0408">Iron</keyword>
<evidence type="ECO:0000256" key="1">
    <source>
        <dbReference type="ARBA" id="ARBA00001971"/>
    </source>
</evidence>
<keyword evidence="6 10" id="KW-0560">Oxidoreductase</keyword>